<dbReference type="InterPro" id="IPR037883">
    <property type="entry name" value="Knr4/Smi1-like_sf"/>
</dbReference>
<accession>A0AAE5UCT7</accession>
<organism evidence="1 2">
    <name type="scientific">Priestia megaterium</name>
    <name type="common">Bacillus megaterium</name>
    <dbReference type="NCBI Taxonomy" id="1404"/>
    <lineage>
        <taxon>Bacteria</taxon>
        <taxon>Bacillati</taxon>
        <taxon>Bacillota</taxon>
        <taxon>Bacilli</taxon>
        <taxon>Bacillales</taxon>
        <taxon>Bacillaceae</taxon>
        <taxon>Priestia</taxon>
    </lineage>
</organism>
<dbReference type="EMBL" id="NTYW01000006">
    <property type="protein sequence ID" value="PES40767.1"/>
    <property type="molecule type" value="Genomic_DNA"/>
</dbReference>
<dbReference type="RefSeq" id="WP_098277961.1">
    <property type="nucleotide sequence ID" value="NZ_CATKQG010000011.1"/>
</dbReference>
<dbReference type="InterPro" id="IPR015002">
    <property type="entry name" value="T6SS_Tdi1_C"/>
</dbReference>
<gene>
    <name evidence="1" type="ORF">CN497_08595</name>
</gene>
<comment type="caution">
    <text evidence="1">The sequence shown here is derived from an EMBL/GenBank/DDBJ whole genome shotgun (WGS) entry which is preliminary data.</text>
</comment>
<protein>
    <submittedName>
        <fullName evidence="1">Uncharacterized protein</fullName>
    </submittedName>
</protein>
<dbReference type="Pfam" id="PF08887">
    <property type="entry name" value="GAD-like"/>
    <property type="match status" value="1"/>
</dbReference>
<evidence type="ECO:0000313" key="2">
    <source>
        <dbReference type="Proteomes" id="UP000220341"/>
    </source>
</evidence>
<dbReference type="AlphaFoldDB" id="A0AAE5UCT7"/>
<dbReference type="SUPFAM" id="SSF160631">
    <property type="entry name" value="SMI1/KNR4-like"/>
    <property type="match status" value="1"/>
</dbReference>
<evidence type="ECO:0000313" key="1">
    <source>
        <dbReference type="EMBL" id="PES40767.1"/>
    </source>
</evidence>
<proteinExistence type="predicted"/>
<dbReference type="InterPro" id="IPR014983">
    <property type="entry name" value="GAD-rel"/>
</dbReference>
<dbReference type="Proteomes" id="UP000220341">
    <property type="component" value="Unassembled WGS sequence"/>
</dbReference>
<reference evidence="1 2" key="1">
    <citation type="submission" date="2017-09" db="EMBL/GenBank/DDBJ databases">
        <title>Large-scale bioinformatics analysis of Bacillus genomes uncovers conserved roles of natural products in bacterial physiology.</title>
        <authorList>
            <consortium name="Agbiome Team Llc"/>
            <person name="Bleich R.M."/>
            <person name="Kirk G.J."/>
            <person name="Santa Maria K.C."/>
            <person name="Allen S.E."/>
            <person name="Farag S."/>
            <person name="Shank E.A."/>
            <person name="Bowers A."/>
        </authorList>
    </citation>
    <scope>NUCLEOTIDE SEQUENCE [LARGE SCALE GENOMIC DNA]</scope>
    <source>
        <strain evidence="1 2">AFS003013</strain>
    </source>
</reference>
<dbReference type="Pfam" id="PF08906">
    <property type="entry name" value="T6SS_Tdi1_C"/>
    <property type="match status" value="1"/>
</dbReference>
<name>A0AAE5UCT7_PRIMG</name>
<sequence length="184" mass="21451">MSIYSDFKKVSKVEGLTINKYKEYLPKELIEAWRIYGYGTFMNGYLKVINPDDFSSLVSDTYLRNKGTIPIFTTSMGDIILFEKDESQESYIVMVNYRKSETKVLAVKFSLFIRFLEEEAFKQRALDWLPYPEAIKQYNVPAYEECFGYTPLLGLGEAEEVENLKKVKLKEHILLITEFMGPVQ</sequence>